<dbReference type="InterPro" id="IPR035965">
    <property type="entry name" value="PAS-like_dom_sf"/>
</dbReference>
<dbReference type="PANTHER" id="PTHR45138">
    <property type="entry name" value="REGULATORY COMPONENTS OF SENSORY TRANSDUCTION SYSTEM"/>
    <property type="match status" value="1"/>
</dbReference>
<feature type="domain" description="GGDEF" evidence="7">
    <location>
        <begin position="478"/>
        <end position="615"/>
    </location>
</feature>
<dbReference type="PROSITE" id="PS50113">
    <property type="entry name" value="PAC"/>
    <property type="match status" value="2"/>
</dbReference>
<dbReference type="RefSeq" id="WP_007470620.1">
    <property type="nucleotide sequence ID" value="NZ_AMZO01000040.1"/>
</dbReference>
<dbReference type="GO" id="GO:0005886">
    <property type="term" value="C:plasma membrane"/>
    <property type="evidence" value="ECO:0007669"/>
    <property type="project" value="TreeGrafter"/>
</dbReference>
<dbReference type="AlphaFoldDB" id="L8J783"/>
<dbReference type="PROSITE" id="PS50112">
    <property type="entry name" value="PAS"/>
    <property type="match status" value="1"/>
</dbReference>
<name>L8J783_9GAMM</name>
<gene>
    <name evidence="8" type="ORF">C942_03747</name>
</gene>
<evidence type="ECO:0000259" key="6">
    <source>
        <dbReference type="PROSITE" id="PS50113"/>
    </source>
</evidence>
<dbReference type="Proteomes" id="UP000011134">
    <property type="component" value="Unassembled WGS sequence"/>
</dbReference>
<dbReference type="InterPro" id="IPR050469">
    <property type="entry name" value="Diguanylate_Cyclase"/>
</dbReference>
<evidence type="ECO:0000259" key="7">
    <source>
        <dbReference type="PROSITE" id="PS50887"/>
    </source>
</evidence>
<dbReference type="OrthoDB" id="9812260at2"/>
<dbReference type="PROSITE" id="PS51257">
    <property type="entry name" value="PROKAR_LIPOPROTEIN"/>
    <property type="match status" value="1"/>
</dbReference>
<dbReference type="GO" id="GO:0052621">
    <property type="term" value="F:diguanylate cyclase activity"/>
    <property type="evidence" value="ECO:0007669"/>
    <property type="project" value="UniProtKB-EC"/>
</dbReference>
<comment type="catalytic activity">
    <reaction evidence="3">
        <text>2 GTP = 3',3'-c-di-GMP + 2 diphosphate</text>
        <dbReference type="Rhea" id="RHEA:24898"/>
        <dbReference type="ChEBI" id="CHEBI:33019"/>
        <dbReference type="ChEBI" id="CHEBI:37565"/>
        <dbReference type="ChEBI" id="CHEBI:58805"/>
        <dbReference type="EC" id="2.7.7.65"/>
    </reaction>
</comment>
<dbReference type="InterPro" id="IPR000014">
    <property type="entry name" value="PAS"/>
</dbReference>
<keyword evidence="4" id="KW-0472">Membrane</keyword>
<dbReference type="NCBIfam" id="TIGR00254">
    <property type="entry name" value="GGDEF"/>
    <property type="match status" value="1"/>
</dbReference>
<dbReference type="EMBL" id="AMZO01000040">
    <property type="protein sequence ID" value="ELR63454.1"/>
    <property type="molecule type" value="Genomic_DNA"/>
</dbReference>
<dbReference type="Pfam" id="PF08448">
    <property type="entry name" value="PAS_4"/>
    <property type="match status" value="1"/>
</dbReference>
<evidence type="ECO:0000313" key="9">
    <source>
        <dbReference type="Proteomes" id="UP000011134"/>
    </source>
</evidence>
<dbReference type="Pfam" id="PF13188">
    <property type="entry name" value="PAS_8"/>
    <property type="match status" value="1"/>
</dbReference>
<keyword evidence="4" id="KW-0812">Transmembrane</keyword>
<dbReference type="InterPro" id="IPR000160">
    <property type="entry name" value="GGDEF_dom"/>
</dbReference>
<dbReference type="InterPro" id="IPR013656">
    <property type="entry name" value="PAS_4"/>
</dbReference>
<reference evidence="8 9" key="1">
    <citation type="submission" date="2012-12" db="EMBL/GenBank/DDBJ databases">
        <title>Genome Assembly of Photobacterium sp. AK15.</title>
        <authorList>
            <person name="Khatri I."/>
            <person name="Vaidya B."/>
            <person name="Srinivas T.N.R."/>
            <person name="Subramanian S."/>
            <person name="Pinnaka A."/>
        </authorList>
    </citation>
    <scope>NUCLEOTIDE SEQUENCE [LARGE SCALE GENOMIC DNA]</scope>
    <source>
        <strain evidence="8 9">AK15</strain>
    </source>
</reference>
<keyword evidence="9" id="KW-1185">Reference proteome</keyword>
<feature type="transmembrane region" description="Helical" evidence="4">
    <location>
        <begin position="12"/>
        <end position="33"/>
    </location>
</feature>
<dbReference type="PROSITE" id="PS50887">
    <property type="entry name" value="GGDEF"/>
    <property type="match status" value="1"/>
</dbReference>
<organism evidence="8 9">
    <name type="scientific">Photobacterium marinum</name>
    <dbReference type="NCBI Taxonomy" id="1056511"/>
    <lineage>
        <taxon>Bacteria</taxon>
        <taxon>Pseudomonadati</taxon>
        <taxon>Pseudomonadota</taxon>
        <taxon>Gammaproteobacteria</taxon>
        <taxon>Vibrionales</taxon>
        <taxon>Vibrionaceae</taxon>
        <taxon>Photobacterium</taxon>
    </lineage>
</organism>
<dbReference type="GO" id="GO:1902201">
    <property type="term" value="P:negative regulation of bacterial-type flagellum-dependent cell motility"/>
    <property type="evidence" value="ECO:0007669"/>
    <property type="project" value="TreeGrafter"/>
</dbReference>
<dbReference type="Gene3D" id="3.30.70.270">
    <property type="match status" value="1"/>
</dbReference>
<feature type="domain" description="PAC" evidence="6">
    <location>
        <begin position="246"/>
        <end position="299"/>
    </location>
</feature>
<evidence type="ECO:0000256" key="2">
    <source>
        <dbReference type="ARBA" id="ARBA00012528"/>
    </source>
</evidence>
<evidence type="ECO:0000256" key="3">
    <source>
        <dbReference type="ARBA" id="ARBA00034247"/>
    </source>
</evidence>
<dbReference type="InterPro" id="IPR000700">
    <property type="entry name" value="PAS-assoc_C"/>
</dbReference>
<feature type="domain" description="PAC" evidence="6">
    <location>
        <begin position="387"/>
        <end position="439"/>
    </location>
</feature>
<dbReference type="GO" id="GO:0043709">
    <property type="term" value="P:cell adhesion involved in single-species biofilm formation"/>
    <property type="evidence" value="ECO:0007669"/>
    <property type="project" value="TreeGrafter"/>
</dbReference>
<feature type="transmembrane region" description="Helical" evidence="4">
    <location>
        <begin position="45"/>
        <end position="66"/>
    </location>
</feature>
<dbReference type="SMART" id="SM00091">
    <property type="entry name" value="PAS"/>
    <property type="match status" value="2"/>
</dbReference>
<evidence type="ECO:0000313" key="8">
    <source>
        <dbReference type="EMBL" id="ELR63454.1"/>
    </source>
</evidence>
<dbReference type="InterPro" id="IPR043128">
    <property type="entry name" value="Rev_trsase/Diguanyl_cyclase"/>
</dbReference>
<sequence length="619" mass="70254">MKVNRLVGSFSAVFPSIYLFAIACLFPGAGLALEPSVSLLSSPVLIFTLVLFILLAGGGLVALALLHLDSSSFRKLHAILTHMPLAVVIVRKKDGALLYANKTSCELLGVRRLDGCYLYPDDISPEMMFDFLRPFSYYRGFRNVTEELQFSRDRLMKLKVSGQPVRYKWQAAWLLFIVKPQEPQASETMLEQEQRVFQQVLNSLSELVYFQDKSGQILGTNKAFDRFWQGRFDEGVMDEVDSFSGHNSSHSWTTAPDGSSRLLETNKTMLIDDKGEAIGTLSISHDVTDWHEMQENLKQEIERREITEQALAQRNNLFDTIMNACQDPIGLYNEHGVYVGCNESFARSLGLRREEMLGRSASELLDEEVWQNYWESDQQVMRDGLTVKMDDYVILDDGTPIWYEVLKSPYKDPTDGTVGVLIMARDVTERKMAEQQLADAIMELQELSFIDSLTKVANRRSFDEQLRKLWHSHIREQNPLTLILCDIDNFKSFNDNYGHQQGDFALREVAKVFRNVVKRETDAVARYGGEEFAFLLPNTDIKGGKVIAERVHRHLAEKGILHDYSDVAEKLTVSLGVATVTPRPHQDYGELVELADIALYQAKSAGRNCTKLMSDRVAT</sequence>
<dbReference type="Gene3D" id="3.30.450.20">
    <property type="entry name" value="PAS domain"/>
    <property type="match status" value="2"/>
</dbReference>
<dbReference type="SUPFAM" id="SSF55785">
    <property type="entry name" value="PYP-like sensor domain (PAS domain)"/>
    <property type="match status" value="2"/>
</dbReference>
<feature type="domain" description="PAS" evidence="5">
    <location>
        <begin position="314"/>
        <end position="384"/>
    </location>
</feature>
<dbReference type="PATRIC" id="fig|1056511.3.peg.4562"/>
<proteinExistence type="predicted"/>
<dbReference type="Pfam" id="PF00990">
    <property type="entry name" value="GGDEF"/>
    <property type="match status" value="1"/>
</dbReference>
<dbReference type="EC" id="2.7.7.65" evidence="2"/>
<dbReference type="CDD" id="cd01949">
    <property type="entry name" value="GGDEF"/>
    <property type="match status" value="1"/>
</dbReference>
<dbReference type="CDD" id="cd00130">
    <property type="entry name" value="PAS"/>
    <property type="match status" value="1"/>
</dbReference>
<dbReference type="FunFam" id="3.30.70.270:FF:000001">
    <property type="entry name" value="Diguanylate cyclase domain protein"/>
    <property type="match status" value="1"/>
</dbReference>
<dbReference type="PANTHER" id="PTHR45138:SF9">
    <property type="entry name" value="DIGUANYLATE CYCLASE DGCM-RELATED"/>
    <property type="match status" value="1"/>
</dbReference>
<accession>L8J783</accession>
<dbReference type="InterPro" id="IPR029787">
    <property type="entry name" value="Nucleotide_cyclase"/>
</dbReference>
<evidence type="ECO:0000259" key="5">
    <source>
        <dbReference type="PROSITE" id="PS50112"/>
    </source>
</evidence>
<dbReference type="SUPFAM" id="SSF55073">
    <property type="entry name" value="Nucleotide cyclase"/>
    <property type="match status" value="1"/>
</dbReference>
<comment type="caution">
    <text evidence="8">The sequence shown here is derived from an EMBL/GenBank/DDBJ whole genome shotgun (WGS) entry which is preliminary data.</text>
</comment>
<dbReference type="NCBIfam" id="TIGR00229">
    <property type="entry name" value="sensory_box"/>
    <property type="match status" value="1"/>
</dbReference>
<evidence type="ECO:0000256" key="4">
    <source>
        <dbReference type="SAM" id="Phobius"/>
    </source>
</evidence>
<keyword evidence="4" id="KW-1133">Transmembrane helix</keyword>
<comment type="cofactor">
    <cofactor evidence="1">
        <name>Mg(2+)</name>
        <dbReference type="ChEBI" id="CHEBI:18420"/>
    </cofactor>
</comment>
<protein>
    <recommendedName>
        <fullName evidence="2">diguanylate cyclase</fullName>
        <ecNumber evidence="2">2.7.7.65</ecNumber>
    </recommendedName>
</protein>
<evidence type="ECO:0000256" key="1">
    <source>
        <dbReference type="ARBA" id="ARBA00001946"/>
    </source>
</evidence>
<dbReference type="SMART" id="SM00267">
    <property type="entry name" value="GGDEF"/>
    <property type="match status" value="1"/>
</dbReference>